<organism evidence="1 2">
    <name type="scientific">Trichinella spiralis</name>
    <name type="common">Trichina worm</name>
    <dbReference type="NCBI Taxonomy" id="6334"/>
    <lineage>
        <taxon>Eukaryota</taxon>
        <taxon>Metazoa</taxon>
        <taxon>Ecdysozoa</taxon>
        <taxon>Nematoda</taxon>
        <taxon>Enoplea</taxon>
        <taxon>Dorylaimia</taxon>
        <taxon>Trichinellida</taxon>
        <taxon>Trichinellidae</taxon>
        <taxon>Trichinella</taxon>
    </lineage>
</organism>
<gene>
    <name evidence="1" type="ORF">T01_15581</name>
</gene>
<evidence type="ECO:0000313" key="2">
    <source>
        <dbReference type="Proteomes" id="UP000054776"/>
    </source>
</evidence>
<reference evidence="1 2" key="1">
    <citation type="submission" date="2015-01" db="EMBL/GenBank/DDBJ databases">
        <title>Evolution of Trichinella species and genotypes.</title>
        <authorList>
            <person name="Korhonen P.K."/>
            <person name="Edoardo P."/>
            <person name="Giuseppe L.R."/>
            <person name="Gasser R.B."/>
        </authorList>
    </citation>
    <scope>NUCLEOTIDE SEQUENCE [LARGE SCALE GENOMIC DNA]</scope>
    <source>
        <strain evidence="1">ISS3</strain>
    </source>
</reference>
<evidence type="ECO:0000313" key="1">
    <source>
        <dbReference type="EMBL" id="KRY15663.1"/>
    </source>
</evidence>
<name>A0A0V0ZT51_TRISP</name>
<comment type="caution">
    <text evidence="1">The sequence shown here is derived from an EMBL/GenBank/DDBJ whole genome shotgun (WGS) entry which is preliminary data.</text>
</comment>
<dbReference type="EMBL" id="JYDH01002247">
    <property type="protein sequence ID" value="KRY15663.1"/>
    <property type="molecule type" value="Genomic_DNA"/>
</dbReference>
<dbReference type="Proteomes" id="UP000054776">
    <property type="component" value="Unassembled WGS sequence"/>
</dbReference>
<sequence>MSSVSPVLQYVVSYEVLDIEDVLQSLDSWPMGVCSTVGIDSSATYIWHS</sequence>
<proteinExistence type="predicted"/>
<protein>
    <submittedName>
        <fullName evidence="1">Uncharacterized protein</fullName>
    </submittedName>
</protein>
<accession>A0A0V0ZT51</accession>
<dbReference type="AlphaFoldDB" id="A0A0V0ZT51"/>
<keyword evidence="2" id="KW-1185">Reference proteome</keyword>
<dbReference type="OrthoDB" id="5922735at2759"/>
<dbReference type="InParanoid" id="A0A0V0ZT51"/>